<dbReference type="RefSeq" id="WP_244406943.1">
    <property type="nucleotide sequence ID" value="NZ_AP025637.1"/>
</dbReference>
<protein>
    <submittedName>
        <fullName evidence="3">Metal-dependent hydrolase</fullName>
    </submittedName>
</protein>
<dbReference type="Gene3D" id="3.20.20.140">
    <property type="entry name" value="Metal-dependent hydrolases"/>
    <property type="match status" value="1"/>
</dbReference>
<dbReference type="SUPFAM" id="SSF51556">
    <property type="entry name" value="Metallo-dependent hydrolases"/>
    <property type="match status" value="1"/>
</dbReference>
<dbReference type="PANTHER" id="PTHR43569:SF2">
    <property type="entry name" value="AMIDOHYDROLASE-RELATED DOMAIN-CONTAINING PROTEIN"/>
    <property type="match status" value="1"/>
</dbReference>
<gene>
    <name evidence="3" type="ORF">Rmf_26830</name>
</gene>
<dbReference type="InterPro" id="IPR006680">
    <property type="entry name" value="Amidohydro-rel"/>
</dbReference>
<evidence type="ECO:0000259" key="2">
    <source>
        <dbReference type="Pfam" id="PF04909"/>
    </source>
</evidence>
<proteinExistence type="inferred from homology"/>
<comment type="similarity">
    <text evidence="1">Belongs to the metallo-dependent hydrolases superfamily.</text>
</comment>
<dbReference type="EMBL" id="AP025637">
    <property type="protein sequence ID" value="BDG72754.1"/>
    <property type="molecule type" value="Genomic_DNA"/>
</dbReference>
<dbReference type="InterPro" id="IPR032466">
    <property type="entry name" value="Metal_Hydrolase"/>
</dbReference>
<dbReference type="InterPro" id="IPR052350">
    <property type="entry name" value="Metallo-dep_Lactonases"/>
</dbReference>
<organism evidence="3 4">
    <name type="scientific">Roseomonas fluvialis</name>
    <dbReference type="NCBI Taxonomy" id="1750527"/>
    <lineage>
        <taxon>Bacteria</taxon>
        <taxon>Pseudomonadati</taxon>
        <taxon>Pseudomonadota</taxon>
        <taxon>Alphaproteobacteria</taxon>
        <taxon>Acetobacterales</taxon>
        <taxon>Roseomonadaceae</taxon>
        <taxon>Roseomonas</taxon>
    </lineage>
</organism>
<reference evidence="3 4" key="1">
    <citation type="journal article" date="2016" name="Microbes Environ.">
        <title>Phylogenetically diverse aerobic anoxygenic phototrophic bacteria isolated from epilithic biofilms in Tama river, Japan.</title>
        <authorList>
            <person name="Hirose S."/>
            <person name="Matsuura K."/>
            <person name="Haruta S."/>
        </authorList>
    </citation>
    <scope>NUCLEOTIDE SEQUENCE [LARGE SCALE GENOMIC DNA]</scope>
    <source>
        <strain evidence="3 4">S08</strain>
    </source>
</reference>
<keyword evidence="3" id="KW-0378">Hydrolase</keyword>
<evidence type="ECO:0000256" key="1">
    <source>
        <dbReference type="ARBA" id="ARBA00038310"/>
    </source>
</evidence>
<sequence>MRIIDAQVHIWGSGTPSGDHRQVSAFTVDELLAEMDEAGVDAAVLHPPVSWDLDANALCEAAAALHPQRLCILGQVPLDQPATSRPLLATWRERPGQCGLRYPLVRADQQTWPFDGTMDWLWPAAEDAGLPVATLAWRFLPELTRIAERHPNLRLIIDHCGVKRGGKGADAFAEVDAACALARFPNVALKATGAPCHSLLPYPFRDIHDGLHRLYDAFGPDRFFWGTDITRMPCSWRQCITLFTEELPWLQGPQMERVMGQGIADWIGWRAA</sequence>
<accession>A0ABN6P543</accession>
<keyword evidence="4" id="KW-1185">Reference proteome</keyword>
<dbReference type="GO" id="GO:0016787">
    <property type="term" value="F:hydrolase activity"/>
    <property type="evidence" value="ECO:0007669"/>
    <property type="project" value="UniProtKB-KW"/>
</dbReference>
<feature type="domain" description="Amidohydrolase-related" evidence="2">
    <location>
        <begin position="4"/>
        <end position="228"/>
    </location>
</feature>
<dbReference type="PANTHER" id="PTHR43569">
    <property type="entry name" value="AMIDOHYDROLASE"/>
    <property type="match status" value="1"/>
</dbReference>
<evidence type="ECO:0000313" key="3">
    <source>
        <dbReference type="EMBL" id="BDG72754.1"/>
    </source>
</evidence>
<dbReference type="Proteomes" id="UP000831327">
    <property type="component" value="Chromosome"/>
</dbReference>
<evidence type="ECO:0000313" key="4">
    <source>
        <dbReference type="Proteomes" id="UP000831327"/>
    </source>
</evidence>
<dbReference type="Pfam" id="PF04909">
    <property type="entry name" value="Amidohydro_2"/>
    <property type="match status" value="1"/>
</dbReference>
<name>A0ABN6P543_9PROT</name>